<dbReference type="PANTHER" id="PTHR22602:SF0">
    <property type="entry name" value="TRANSFERASE CAF17, MITOCHONDRIAL-RELATED"/>
    <property type="match status" value="1"/>
</dbReference>
<dbReference type="EMBL" id="GGYP01006661">
    <property type="protein sequence ID" value="MDE51432.1"/>
    <property type="molecule type" value="Transcribed_RNA"/>
</dbReference>
<sequence length="362" mass="40913">MAAFNLTKLVNRKLIKISGPDCYPYLQSLFTNDLRYLYEPDRIPKRKHAIATSNVLGTFMLNAQGRVICDILLYRTPHTRYECKFSQPGEAKEPDELLIECDANIATGLANTLYAYRVRRKVALEIITNLDVWCLYPRLNINNKQQITGNDVEANEVQSFNLVTIANEILDNNITIVNDPRLDLMGLRILSNSSYDYNNIKNEIRSKFNFDNLNESAIGKYILHKYRMGIGEGSEDHPEGSCLPLECNADLLGSVSFDKGCYLGQELTARIHYTGVVRKRLMPIMLSTDNTKAPPTMPFLSGSDIIDATNGKKLGVLRSVHRGGGLALLRHDQITESSKPIHEATQVPITTWRPYWWSNVNS</sequence>
<evidence type="ECO:0000259" key="4">
    <source>
        <dbReference type="Pfam" id="PF25455"/>
    </source>
</evidence>
<dbReference type="InterPro" id="IPR045179">
    <property type="entry name" value="YgfZ/GcvT"/>
</dbReference>
<dbReference type="SUPFAM" id="SSF103025">
    <property type="entry name" value="Folate-binding domain"/>
    <property type="match status" value="1"/>
</dbReference>
<dbReference type="GO" id="GO:0005759">
    <property type="term" value="C:mitochondrial matrix"/>
    <property type="evidence" value="ECO:0007669"/>
    <property type="project" value="TreeGrafter"/>
</dbReference>
<dbReference type="GO" id="GO:0016226">
    <property type="term" value="P:iron-sulfur cluster assembly"/>
    <property type="evidence" value="ECO:0007669"/>
    <property type="project" value="TreeGrafter"/>
</dbReference>
<comment type="subcellular location">
    <subcellularLocation>
        <location evidence="1">Mitochondrion</location>
    </subcellularLocation>
</comment>
<evidence type="ECO:0000313" key="5">
    <source>
        <dbReference type="EMBL" id="MDE51432.1"/>
    </source>
</evidence>
<feature type="domain" description="CAF17 C-terminal" evidence="4">
    <location>
        <begin position="278"/>
        <end position="358"/>
    </location>
</feature>
<proteinExistence type="predicted"/>
<reference evidence="5" key="1">
    <citation type="submission" date="2018-10" db="EMBL/GenBank/DDBJ databases">
        <title>Transcriptome assembly of Aceria tosichella (Wheat curl mite) Type 2.</title>
        <authorList>
            <person name="Scully E.D."/>
            <person name="Geib S.M."/>
            <person name="Palmer N.A."/>
            <person name="Gupta A.K."/>
            <person name="Sarath G."/>
            <person name="Tatineni S."/>
        </authorList>
    </citation>
    <scope>NUCLEOTIDE SEQUENCE</scope>
    <source>
        <strain evidence="5">LincolnNE</strain>
    </source>
</reference>
<dbReference type="Gene3D" id="3.30.1360.120">
    <property type="entry name" value="Probable tRNA modification gtpase trme, domain 1"/>
    <property type="match status" value="1"/>
</dbReference>
<evidence type="ECO:0000256" key="3">
    <source>
        <dbReference type="ARBA" id="ARBA00023128"/>
    </source>
</evidence>
<evidence type="ECO:0000256" key="2">
    <source>
        <dbReference type="ARBA" id="ARBA00022946"/>
    </source>
</evidence>
<keyword evidence="5" id="KW-0808">Transferase</keyword>
<organism evidence="5">
    <name type="scientific">Aceria tosichella</name>
    <name type="common">wheat curl mite</name>
    <dbReference type="NCBI Taxonomy" id="561515"/>
    <lineage>
        <taxon>Eukaryota</taxon>
        <taxon>Metazoa</taxon>
        <taxon>Ecdysozoa</taxon>
        <taxon>Arthropoda</taxon>
        <taxon>Chelicerata</taxon>
        <taxon>Arachnida</taxon>
        <taxon>Acari</taxon>
        <taxon>Acariformes</taxon>
        <taxon>Trombidiformes</taxon>
        <taxon>Prostigmata</taxon>
        <taxon>Eupodina</taxon>
        <taxon>Eriophyoidea</taxon>
        <taxon>Eriophyidae</taxon>
        <taxon>Eriophyinae</taxon>
        <taxon>Aceriini</taxon>
        <taxon>Aceria</taxon>
    </lineage>
</organism>
<name>A0A6G1SN75_9ACAR</name>
<dbReference type="InterPro" id="IPR027266">
    <property type="entry name" value="TrmE/GcvT-like"/>
</dbReference>
<keyword evidence="2" id="KW-0809">Transit peptide</keyword>
<dbReference type="NCBIfam" id="TIGR03317">
    <property type="entry name" value="ygfZ_signature"/>
    <property type="match status" value="1"/>
</dbReference>
<dbReference type="AlphaFoldDB" id="A0A6G1SN75"/>
<dbReference type="Pfam" id="PF25455">
    <property type="entry name" value="Beta-barrel_CAF17_C"/>
    <property type="match status" value="1"/>
</dbReference>
<accession>A0A6G1SN75</accession>
<evidence type="ECO:0000256" key="1">
    <source>
        <dbReference type="ARBA" id="ARBA00004173"/>
    </source>
</evidence>
<dbReference type="PANTHER" id="PTHR22602">
    <property type="entry name" value="TRANSFERASE CAF17, MITOCHONDRIAL-RELATED"/>
    <property type="match status" value="1"/>
</dbReference>
<keyword evidence="3" id="KW-0496">Mitochondrion</keyword>
<dbReference type="InterPro" id="IPR057460">
    <property type="entry name" value="CAF17_C"/>
</dbReference>
<gene>
    <name evidence="5" type="primary">Iba57</name>
    <name evidence="5" type="ORF">g.13660</name>
</gene>
<dbReference type="GO" id="GO:0016740">
    <property type="term" value="F:transferase activity"/>
    <property type="evidence" value="ECO:0007669"/>
    <property type="project" value="UniProtKB-KW"/>
</dbReference>
<protein>
    <submittedName>
        <fullName evidence="5">Putative transferase CAF17, mitochondrial</fullName>
    </submittedName>
</protein>
<dbReference type="InterPro" id="IPR017703">
    <property type="entry name" value="YgfZ/GCV_T_CS"/>
</dbReference>